<dbReference type="CDD" id="cd00167">
    <property type="entry name" value="SANT"/>
    <property type="match status" value="1"/>
</dbReference>
<dbReference type="AlphaFoldDB" id="A0ABC9BX45"/>
<reference evidence="8 9" key="2">
    <citation type="submission" date="2024-10" db="EMBL/GenBank/DDBJ databases">
        <authorList>
            <person name="Ryan C."/>
        </authorList>
    </citation>
    <scope>NUCLEOTIDE SEQUENCE [LARGE SCALE GENOMIC DNA]</scope>
</reference>
<proteinExistence type="predicted"/>
<keyword evidence="9" id="KW-1185">Reference proteome</keyword>
<evidence type="ECO:0000259" key="6">
    <source>
        <dbReference type="PROSITE" id="PS51293"/>
    </source>
</evidence>
<dbReference type="Pfam" id="PF00249">
    <property type="entry name" value="Myb_DNA-binding"/>
    <property type="match status" value="1"/>
</dbReference>
<sequence>MVAILPIPTSFIVLATNYCVVRTQPLQSMDPKFNGEWSASAIRMIKSFIASHNANIIYANDANKRHSAIVNDLQPCFPWMEKDQVTELYAELVAEMAYQAPSGNQPVGTINTFVNENSGIPVEDPPMYNMDMLLPYSTKKTPEAMRVVEEAPQMQVSIPHQARRNKPWTIEEHKNFLCGLSVHGRGKWKNISRDYVKTRTPAQVTSHAQKYFRRQECTSEKQRYSINDLSLYDAERCVQNNSFSQDVLSFGGGAYKPNCYGSSSQPNNMNNLTQVRSPFLYNAGQEGTSQVSTWTQQQMGASSSPALALEGDGSQMAWTDYQQAHFLL</sequence>
<evidence type="ECO:0000256" key="2">
    <source>
        <dbReference type="ARBA" id="ARBA00023125"/>
    </source>
</evidence>
<feature type="domain" description="Myb-like" evidence="5">
    <location>
        <begin position="160"/>
        <end position="212"/>
    </location>
</feature>
<dbReference type="Gene3D" id="1.10.10.60">
    <property type="entry name" value="Homeodomain-like"/>
    <property type="match status" value="1"/>
</dbReference>
<evidence type="ECO:0000256" key="1">
    <source>
        <dbReference type="ARBA" id="ARBA00023015"/>
    </source>
</evidence>
<evidence type="ECO:0000313" key="9">
    <source>
        <dbReference type="Proteomes" id="UP001497457"/>
    </source>
</evidence>
<keyword evidence="1" id="KW-0805">Transcription regulation</keyword>
<dbReference type="GO" id="GO:0003677">
    <property type="term" value="F:DNA binding"/>
    <property type="evidence" value="ECO:0007669"/>
    <property type="project" value="UniProtKB-KW"/>
</dbReference>
<name>A0ABC9BX45_9POAL</name>
<dbReference type="PANTHER" id="PTHR44042:SF11">
    <property type="entry name" value="OS06G0173800 PROTEIN"/>
    <property type="match status" value="1"/>
</dbReference>
<feature type="domain" description="SANT" evidence="6">
    <location>
        <begin position="163"/>
        <end position="216"/>
    </location>
</feature>
<feature type="domain" description="HTH myb-type" evidence="7">
    <location>
        <begin position="160"/>
        <end position="216"/>
    </location>
</feature>
<keyword evidence="3" id="KW-0804">Transcription</keyword>
<keyword evidence="4" id="KW-0539">Nucleus</keyword>
<dbReference type="InterPro" id="IPR001005">
    <property type="entry name" value="SANT/Myb"/>
</dbReference>
<evidence type="ECO:0000256" key="3">
    <source>
        <dbReference type="ARBA" id="ARBA00023163"/>
    </source>
</evidence>
<dbReference type="PANTHER" id="PTHR44042">
    <property type="entry name" value="DUPLICATED HOMEODOMAIN-LIKE SUPERFAMILY PROTEIN-RELATED"/>
    <property type="match status" value="1"/>
</dbReference>
<organism evidence="8 9">
    <name type="scientific">Urochloa decumbens</name>
    <dbReference type="NCBI Taxonomy" id="240449"/>
    <lineage>
        <taxon>Eukaryota</taxon>
        <taxon>Viridiplantae</taxon>
        <taxon>Streptophyta</taxon>
        <taxon>Embryophyta</taxon>
        <taxon>Tracheophyta</taxon>
        <taxon>Spermatophyta</taxon>
        <taxon>Magnoliopsida</taxon>
        <taxon>Liliopsida</taxon>
        <taxon>Poales</taxon>
        <taxon>Poaceae</taxon>
        <taxon>PACMAD clade</taxon>
        <taxon>Panicoideae</taxon>
        <taxon>Panicodae</taxon>
        <taxon>Paniceae</taxon>
        <taxon>Melinidinae</taxon>
        <taxon>Urochloa</taxon>
    </lineage>
</organism>
<dbReference type="PROSITE" id="PS51293">
    <property type="entry name" value="SANT"/>
    <property type="match status" value="1"/>
</dbReference>
<dbReference type="InterPro" id="IPR017884">
    <property type="entry name" value="SANT_dom"/>
</dbReference>
<dbReference type="PROSITE" id="PS50090">
    <property type="entry name" value="MYB_LIKE"/>
    <property type="match status" value="1"/>
</dbReference>
<dbReference type="PROSITE" id="PS51294">
    <property type="entry name" value="HTH_MYB"/>
    <property type="match status" value="1"/>
</dbReference>
<dbReference type="Proteomes" id="UP001497457">
    <property type="component" value="Chromosome 27b"/>
</dbReference>
<gene>
    <name evidence="8" type="ORF">URODEC1_LOCUS67929</name>
</gene>
<dbReference type="Pfam" id="PF23671">
    <property type="entry name" value="HTH_70"/>
    <property type="match status" value="1"/>
</dbReference>
<dbReference type="SMART" id="SM00717">
    <property type="entry name" value="SANT"/>
    <property type="match status" value="1"/>
</dbReference>
<protein>
    <submittedName>
        <fullName evidence="8">Uncharacterized protein</fullName>
    </submittedName>
</protein>
<dbReference type="SUPFAM" id="SSF46689">
    <property type="entry name" value="Homeodomain-like"/>
    <property type="match status" value="1"/>
</dbReference>
<dbReference type="InterPro" id="IPR006447">
    <property type="entry name" value="Myb_dom_plants"/>
</dbReference>
<dbReference type="EMBL" id="OZ075137">
    <property type="protein sequence ID" value="CAL5006209.1"/>
    <property type="molecule type" value="Genomic_DNA"/>
</dbReference>
<evidence type="ECO:0000256" key="4">
    <source>
        <dbReference type="ARBA" id="ARBA00023242"/>
    </source>
</evidence>
<evidence type="ECO:0000313" key="8">
    <source>
        <dbReference type="EMBL" id="CAL5006209.1"/>
    </source>
</evidence>
<keyword evidence="2" id="KW-0238">DNA-binding</keyword>
<dbReference type="InterPro" id="IPR056195">
    <property type="entry name" value="HTH_70"/>
</dbReference>
<dbReference type="NCBIfam" id="TIGR01557">
    <property type="entry name" value="myb_SHAQKYF"/>
    <property type="match status" value="1"/>
</dbReference>
<dbReference type="InterPro" id="IPR017930">
    <property type="entry name" value="Myb_dom"/>
</dbReference>
<evidence type="ECO:0000259" key="5">
    <source>
        <dbReference type="PROSITE" id="PS50090"/>
    </source>
</evidence>
<evidence type="ECO:0000259" key="7">
    <source>
        <dbReference type="PROSITE" id="PS51294"/>
    </source>
</evidence>
<dbReference type="InterPro" id="IPR009057">
    <property type="entry name" value="Homeodomain-like_sf"/>
</dbReference>
<reference evidence="9" key="1">
    <citation type="submission" date="2024-06" db="EMBL/GenBank/DDBJ databases">
        <authorList>
            <person name="Ryan C."/>
        </authorList>
    </citation>
    <scope>NUCLEOTIDE SEQUENCE [LARGE SCALE GENOMIC DNA]</scope>
</reference>
<accession>A0ABC9BX45</accession>